<evidence type="ECO:0000256" key="5">
    <source>
        <dbReference type="ARBA" id="ARBA00022989"/>
    </source>
</evidence>
<evidence type="ECO:0000313" key="10">
    <source>
        <dbReference type="Proteomes" id="UP000469380"/>
    </source>
</evidence>
<dbReference type="PANTHER" id="PTHR47371">
    <property type="entry name" value="LIPOTEICHOIC ACID SYNTHASE"/>
    <property type="match status" value="1"/>
</dbReference>
<dbReference type="GO" id="GO:0005886">
    <property type="term" value="C:plasma membrane"/>
    <property type="evidence" value="ECO:0007669"/>
    <property type="project" value="UniProtKB-SubCell"/>
</dbReference>
<dbReference type="EMBL" id="WWSR01000012">
    <property type="protein sequence ID" value="MZJ39811.1"/>
    <property type="molecule type" value="Genomic_DNA"/>
</dbReference>
<protein>
    <submittedName>
        <fullName evidence="9">Sulfatase-like hydrolase/transferase</fullName>
    </submittedName>
</protein>
<evidence type="ECO:0000256" key="6">
    <source>
        <dbReference type="ARBA" id="ARBA00023136"/>
    </source>
</evidence>
<dbReference type="GO" id="GO:0016740">
    <property type="term" value="F:transferase activity"/>
    <property type="evidence" value="ECO:0007669"/>
    <property type="project" value="UniProtKB-KW"/>
</dbReference>
<evidence type="ECO:0000259" key="8">
    <source>
        <dbReference type="Pfam" id="PF00884"/>
    </source>
</evidence>
<dbReference type="GO" id="GO:0016787">
    <property type="term" value="F:hydrolase activity"/>
    <property type="evidence" value="ECO:0007669"/>
    <property type="project" value="UniProtKB-KW"/>
</dbReference>
<evidence type="ECO:0000313" key="9">
    <source>
        <dbReference type="EMBL" id="MZJ39811.1"/>
    </source>
</evidence>
<feature type="domain" description="Sulfatase N-terminal" evidence="8">
    <location>
        <begin position="370"/>
        <end position="672"/>
    </location>
</feature>
<feature type="transmembrane region" description="Helical" evidence="7">
    <location>
        <begin position="116"/>
        <end position="137"/>
    </location>
</feature>
<comment type="subcellular location">
    <subcellularLocation>
        <location evidence="1">Cell membrane</location>
        <topology evidence="1">Multi-pass membrane protein</topology>
    </subcellularLocation>
</comment>
<proteinExistence type="predicted"/>
<feature type="transmembrane region" description="Helical" evidence="7">
    <location>
        <begin position="65"/>
        <end position="85"/>
    </location>
</feature>
<keyword evidence="4 7" id="KW-0812">Transmembrane</keyword>
<evidence type="ECO:0000256" key="2">
    <source>
        <dbReference type="ARBA" id="ARBA00004936"/>
    </source>
</evidence>
<dbReference type="InterPro" id="IPR050448">
    <property type="entry name" value="OpgB/LTA_synthase_biosynth"/>
</dbReference>
<feature type="transmembrane region" description="Helical" evidence="7">
    <location>
        <begin position="266"/>
        <end position="287"/>
    </location>
</feature>
<reference evidence="9 10" key="1">
    <citation type="journal article" date="2019" name="Nat. Med.">
        <title>A library of human gut bacterial isolates paired with longitudinal multiomics data enables mechanistic microbiome research.</title>
        <authorList>
            <person name="Poyet M."/>
            <person name="Groussin M."/>
            <person name="Gibbons S.M."/>
            <person name="Avila-Pacheco J."/>
            <person name="Jiang X."/>
            <person name="Kearney S.M."/>
            <person name="Perrotta A.R."/>
            <person name="Berdy B."/>
            <person name="Zhao S."/>
            <person name="Lieberman T.D."/>
            <person name="Swanson P.K."/>
            <person name="Smith M."/>
            <person name="Roesemann S."/>
            <person name="Alexander J.E."/>
            <person name="Rich S.A."/>
            <person name="Livny J."/>
            <person name="Vlamakis H."/>
            <person name="Clish C."/>
            <person name="Bullock K."/>
            <person name="Deik A."/>
            <person name="Scott J."/>
            <person name="Pierce K.A."/>
            <person name="Xavier R.J."/>
            <person name="Alm E.J."/>
        </authorList>
    </citation>
    <scope>NUCLEOTIDE SEQUENCE [LARGE SCALE GENOMIC DNA]</scope>
    <source>
        <strain evidence="9 10">BIOML-A20</strain>
    </source>
</reference>
<keyword evidence="5 7" id="KW-1133">Transmembrane helix</keyword>
<dbReference type="InterPro" id="IPR017850">
    <property type="entry name" value="Alkaline_phosphatase_core_sf"/>
</dbReference>
<evidence type="ECO:0000256" key="7">
    <source>
        <dbReference type="SAM" id="Phobius"/>
    </source>
</evidence>
<accession>A0A6N9JK23</accession>
<name>A0A6N9JK23_9ACTN</name>
<evidence type="ECO:0000256" key="3">
    <source>
        <dbReference type="ARBA" id="ARBA00022475"/>
    </source>
</evidence>
<feature type="transmembrane region" description="Helical" evidence="7">
    <location>
        <begin position="149"/>
        <end position="172"/>
    </location>
</feature>
<dbReference type="PANTHER" id="PTHR47371:SF3">
    <property type="entry name" value="PHOSPHOGLYCEROL TRANSFERASE I"/>
    <property type="match status" value="1"/>
</dbReference>
<dbReference type="RefSeq" id="WP_161160699.1">
    <property type="nucleotide sequence ID" value="NZ_WWSR01000012.1"/>
</dbReference>
<comment type="pathway">
    <text evidence="2">Cell wall biogenesis; lipoteichoic acid biosynthesis.</text>
</comment>
<keyword evidence="9" id="KW-0808">Transferase</keyword>
<dbReference type="Gene3D" id="3.40.720.10">
    <property type="entry name" value="Alkaline Phosphatase, subunit A"/>
    <property type="match status" value="1"/>
</dbReference>
<dbReference type="InterPro" id="IPR000917">
    <property type="entry name" value="Sulfatase_N"/>
</dbReference>
<keyword evidence="9" id="KW-0378">Hydrolase</keyword>
<comment type="caution">
    <text evidence="9">The sequence shown here is derived from an EMBL/GenBank/DDBJ whole genome shotgun (WGS) entry which is preliminary data.</text>
</comment>
<evidence type="ECO:0000256" key="4">
    <source>
        <dbReference type="ARBA" id="ARBA00022692"/>
    </source>
</evidence>
<keyword evidence="3" id="KW-1003">Cell membrane</keyword>
<dbReference type="Pfam" id="PF00884">
    <property type="entry name" value="Sulfatase"/>
    <property type="match status" value="1"/>
</dbReference>
<dbReference type="CDD" id="cd16015">
    <property type="entry name" value="LTA_synthase"/>
    <property type="match status" value="1"/>
</dbReference>
<organism evidence="9 10">
    <name type="scientific">Collinsella aerofaciens</name>
    <dbReference type="NCBI Taxonomy" id="74426"/>
    <lineage>
        <taxon>Bacteria</taxon>
        <taxon>Bacillati</taxon>
        <taxon>Actinomycetota</taxon>
        <taxon>Coriobacteriia</taxon>
        <taxon>Coriobacteriales</taxon>
        <taxon>Coriobacteriaceae</taxon>
        <taxon>Collinsella</taxon>
    </lineage>
</organism>
<dbReference type="SUPFAM" id="SSF53649">
    <property type="entry name" value="Alkaline phosphatase-like"/>
    <property type="match status" value="1"/>
</dbReference>
<dbReference type="AlphaFoldDB" id="A0A6N9JK23"/>
<dbReference type="Proteomes" id="UP000469380">
    <property type="component" value="Unassembled WGS sequence"/>
</dbReference>
<evidence type="ECO:0000256" key="1">
    <source>
        <dbReference type="ARBA" id="ARBA00004651"/>
    </source>
</evidence>
<sequence length="766" mass="84341">MFAAAISLVGLAATVYLVLREAKAIRAQSGTVAKSALGWSVAFGLFQVFLTIWGAIGLVAQNEPLAFVMLILTNAILTGCAWASIARDRIAPRVFAFAAPDAPAPTGKLARLRGAFVGKPLVAAVLCLLLAGVFALLGMEVSSNHDFTWVYPLCILLEWAIITTLMTGLFFLFQRHGAAPAVLAFALFVLGIAEFFVITFKSMPIQPGDLSAISTAAAVVGTGYTFSISLFCVLSMGFTAIAMLLCEYAGLVAPHRQKGAANAKRMLLTNLLVAVLCLGGVTAHVTLIDYYNTLGITVYTWRPLESYWREGYLPAFISAAQSIKPPKPADYSVDDAKATLKKYAKAYDKSDAAKSDERAAAQKQFDSEKPTVIAIMNETFSDLSIYQNMRAGYEGPQYFKNLSNCLSRGKLYVSAYGGGTANTEFEFMTGNSMANLGSGVYPYTIYNMETTGNLAEQFKSLGYSTTAMHPNHATNWNRENVYKDFGFDQFLSINDFQGADTLRGMVTDQATYDKILEMLNQNADPQFIFDVTMQNHSGYDTGLLPVDKQMHLNIDTTDLDAKTIEDGTLSDVDEYVSCIEQSDQALRYFLNALSKLDRKVVVVFWGDHQPFFPSKFNDKWFTGEDDATHQERLWQTDYIIWANYDVAGCNQTSEVDDLSTNYLSTQLMQLIGAPLTDYQKAHMTLRESLPAINSVGYEDASLRWALSSNVTGDDADAAAATKAREDYAKMQYYEMFRDGKNVYTEHFQTEANETDPNLAPGTTKIK</sequence>
<feature type="transmembrane region" description="Helical" evidence="7">
    <location>
        <begin position="178"/>
        <end position="198"/>
    </location>
</feature>
<feature type="transmembrane region" description="Helical" evidence="7">
    <location>
        <begin position="36"/>
        <end position="58"/>
    </location>
</feature>
<feature type="transmembrane region" description="Helical" evidence="7">
    <location>
        <begin position="233"/>
        <end position="254"/>
    </location>
</feature>
<keyword evidence="6 7" id="KW-0472">Membrane</keyword>
<gene>
    <name evidence="9" type="ORF">GT464_07615</name>
</gene>